<dbReference type="Proteomes" id="UP000466445">
    <property type="component" value="Chromosome"/>
</dbReference>
<evidence type="ECO:0000256" key="1">
    <source>
        <dbReference type="ARBA" id="ARBA00022801"/>
    </source>
</evidence>
<dbReference type="PRINTS" id="PR00111">
    <property type="entry name" value="ABHYDROLASE"/>
</dbReference>
<dbReference type="InterPro" id="IPR000639">
    <property type="entry name" value="Epox_hydrolase-like"/>
</dbReference>
<proteinExistence type="predicted"/>
<organism evidence="3 4">
    <name type="scientific">Mycolicibacterium sarraceniae</name>
    <dbReference type="NCBI Taxonomy" id="1534348"/>
    <lineage>
        <taxon>Bacteria</taxon>
        <taxon>Bacillati</taxon>
        <taxon>Actinomycetota</taxon>
        <taxon>Actinomycetes</taxon>
        <taxon>Mycobacteriales</taxon>
        <taxon>Mycobacteriaceae</taxon>
        <taxon>Mycolicibacterium</taxon>
    </lineage>
</organism>
<dbReference type="PANTHER" id="PTHR42977:SF3">
    <property type="entry name" value="AB HYDROLASE-1 DOMAIN-CONTAINING PROTEIN"/>
    <property type="match status" value="1"/>
</dbReference>
<dbReference type="PRINTS" id="PR00412">
    <property type="entry name" value="EPOXHYDRLASE"/>
</dbReference>
<feature type="domain" description="AB hydrolase-1" evidence="2">
    <location>
        <begin position="64"/>
        <end position="182"/>
    </location>
</feature>
<dbReference type="InterPro" id="IPR051340">
    <property type="entry name" value="Haloalkane_dehalogenase"/>
</dbReference>
<dbReference type="Gene3D" id="3.40.50.1820">
    <property type="entry name" value="alpha/beta hydrolase"/>
    <property type="match status" value="1"/>
</dbReference>
<dbReference type="SUPFAM" id="SSF53474">
    <property type="entry name" value="alpha/beta-Hydrolases"/>
    <property type="match status" value="1"/>
</dbReference>
<dbReference type="GO" id="GO:0004301">
    <property type="term" value="F:epoxide hydrolase activity"/>
    <property type="evidence" value="ECO:0007669"/>
    <property type="project" value="TreeGrafter"/>
</dbReference>
<keyword evidence="4" id="KW-1185">Reference proteome</keyword>
<dbReference type="InterPro" id="IPR000073">
    <property type="entry name" value="AB_hydrolase_1"/>
</dbReference>
<sequence length="319" mass="35142">MGQIPDGARKIGIFTVVQSLRTPDDRFTEIPNFPYSPRYCELDDDEGGRVRVAWIEDGPADADPILLLHGEPSWSFLYRNMIPVLVAAGHRVICPDLVGFGRSDKPTRREDHTYARHVEWMRACAFDVLDLHRVTLFGQDWGGLIGLRLAAENPDRFARIVVANTGLPTGDFNMPEVWWQFREAIQTSPNIDVGRFVDSGCQRPMADDVREAYNAPFPDDSFCAGPRAMPGLVPTTPDDPASEANRSAWSVLSASSIPMLVAFSDGDPITGAMAPIFQQMPGAQGRDHPTIHGAGHFLQEDAGKELAAHMVRFLESDAG</sequence>
<name>A0A7I7SNP2_9MYCO</name>
<dbReference type="AlphaFoldDB" id="A0A7I7SNP2"/>
<evidence type="ECO:0000313" key="4">
    <source>
        <dbReference type="Proteomes" id="UP000466445"/>
    </source>
</evidence>
<reference evidence="3 4" key="1">
    <citation type="journal article" date="2019" name="Emerg. Microbes Infect.">
        <title>Comprehensive subspecies identification of 175 nontuberculous mycobacteria species based on 7547 genomic profiles.</title>
        <authorList>
            <person name="Matsumoto Y."/>
            <person name="Kinjo T."/>
            <person name="Motooka D."/>
            <person name="Nabeya D."/>
            <person name="Jung N."/>
            <person name="Uechi K."/>
            <person name="Horii T."/>
            <person name="Iida T."/>
            <person name="Fujita J."/>
            <person name="Nakamura S."/>
        </authorList>
    </citation>
    <scope>NUCLEOTIDE SEQUENCE [LARGE SCALE GENOMIC DNA]</scope>
    <source>
        <strain evidence="3 4">JCM 30395</strain>
    </source>
</reference>
<gene>
    <name evidence="3" type="ORF">MSAR_12860</name>
</gene>
<evidence type="ECO:0000313" key="3">
    <source>
        <dbReference type="EMBL" id="BBY58150.1"/>
    </source>
</evidence>
<dbReference type="InterPro" id="IPR029058">
    <property type="entry name" value="AB_hydrolase_fold"/>
</dbReference>
<dbReference type="PANTHER" id="PTHR42977">
    <property type="entry name" value="HYDROLASE-RELATED"/>
    <property type="match status" value="1"/>
</dbReference>
<accession>A0A7I7SNP2</accession>
<evidence type="ECO:0000259" key="2">
    <source>
        <dbReference type="Pfam" id="PF00561"/>
    </source>
</evidence>
<dbReference type="KEGG" id="msar:MSAR_12860"/>
<dbReference type="EMBL" id="AP022595">
    <property type="protein sequence ID" value="BBY58150.1"/>
    <property type="molecule type" value="Genomic_DNA"/>
</dbReference>
<dbReference type="NCBIfam" id="NF002043">
    <property type="entry name" value="PRK00870.1"/>
    <property type="match status" value="1"/>
</dbReference>
<keyword evidence="1" id="KW-0378">Hydrolase</keyword>
<protein>
    <submittedName>
        <fullName evidence="3">Haloalkane dehalogenase</fullName>
    </submittedName>
</protein>
<dbReference type="Pfam" id="PF00561">
    <property type="entry name" value="Abhydrolase_1"/>
    <property type="match status" value="1"/>
</dbReference>